<evidence type="ECO:0000256" key="8">
    <source>
        <dbReference type="ARBA" id="ARBA00022881"/>
    </source>
</evidence>
<evidence type="ECO:0000259" key="14">
    <source>
        <dbReference type="PROSITE" id="PS50893"/>
    </source>
</evidence>
<dbReference type="Proteomes" id="UP000298111">
    <property type="component" value="Unassembled WGS sequence"/>
</dbReference>
<comment type="similarity">
    <text evidence="11">Belongs to the ABC transporter superfamily. UvrA family.</text>
</comment>
<keyword evidence="2" id="KW-0963">Cytoplasm</keyword>
<evidence type="ECO:0000313" key="16">
    <source>
        <dbReference type="Proteomes" id="UP000298111"/>
    </source>
</evidence>
<evidence type="ECO:0000256" key="3">
    <source>
        <dbReference type="ARBA" id="ARBA00022737"/>
    </source>
</evidence>
<keyword evidence="10" id="KW-0234">DNA repair</keyword>
<evidence type="ECO:0000256" key="5">
    <source>
        <dbReference type="ARBA" id="ARBA00022763"/>
    </source>
</evidence>
<dbReference type="RefSeq" id="WP_135567191.1">
    <property type="nucleotide sequence ID" value="NZ_CP103060.1"/>
</dbReference>
<dbReference type="GO" id="GO:0005524">
    <property type="term" value="F:ATP binding"/>
    <property type="evidence" value="ECO:0007669"/>
    <property type="project" value="UniProtKB-KW"/>
</dbReference>
<organism evidence="15 16">
    <name type="scientific">Streptomyces albus</name>
    <dbReference type="NCBI Taxonomy" id="1888"/>
    <lineage>
        <taxon>Bacteria</taxon>
        <taxon>Bacillati</taxon>
        <taxon>Actinomycetota</taxon>
        <taxon>Actinomycetes</taxon>
        <taxon>Kitasatosporales</taxon>
        <taxon>Streptomycetaceae</taxon>
        <taxon>Streptomyces</taxon>
    </lineage>
</organism>
<evidence type="ECO:0000256" key="7">
    <source>
        <dbReference type="ARBA" id="ARBA00022840"/>
    </source>
</evidence>
<dbReference type="GO" id="GO:0005737">
    <property type="term" value="C:cytoplasm"/>
    <property type="evidence" value="ECO:0007669"/>
    <property type="project" value="UniProtKB-SubCell"/>
</dbReference>
<protein>
    <recommendedName>
        <fullName evidence="12">UvrABC system protein A</fullName>
    </recommendedName>
    <alternativeName>
        <fullName evidence="13">Excinuclease ABC subunit A</fullName>
    </alternativeName>
</protein>
<evidence type="ECO:0000256" key="4">
    <source>
        <dbReference type="ARBA" id="ARBA00022741"/>
    </source>
</evidence>
<keyword evidence="3" id="KW-0677">Repeat</keyword>
<proteinExistence type="inferred from homology"/>
<evidence type="ECO:0000256" key="12">
    <source>
        <dbReference type="ARBA" id="ARBA00039316"/>
    </source>
</evidence>
<dbReference type="PROSITE" id="PS50893">
    <property type="entry name" value="ABC_TRANSPORTER_2"/>
    <property type="match status" value="1"/>
</dbReference>
<dbReference type="InterPro" id="IPR027417">
    <property type="entry name" value="P-loop_NTPase"/>
</dbReference>
<dbReference type="GeneID" id="75182688"/>
<keyword evidence="8" id="KW-0267">Excision nuclease</keyword>
<dbReference type="Gene3D" id="1.20.1580.10">
    <property type="entry name" value="ABC transporter ATPase like domain"/>
    <property type="match status" value="2"/>
</dbReference>
<dbReference type="PANTHER" id="PTHR43152">
    <property type="entry name" value="UVRABC SYSTEM PROTEIN A"/>
    <property type="match status" value="1"/>
</dbReference>
<dbReference type="SMART" id="SM00382">
    <property type="entry name" value="AAA"/>
    <property type="match status" value="2"/>
</dbReference>
<feature type="domain" description="ABC transporter" evidence="14">
    <location>
        <begin position="476"/>
        <end position="787"/>
    </location>
</feature>
<dbReference type="GO" id="GO:0016887">
    <property type="term" value="F:ATP hydrolysis activity"/>
    <property type="evidence" value="ECO:0007669"/>
    <property type="project" value="InterPro"/>
</dbReference>
<dbReference type="Gene3D" id="3.40.50.300">
    <property type="entry name" value="P-loop containing nucleotide triphosphate hydrolases"/>
    <property type="match status" value="3"/>
</dbReference>
<dbReference type="Pfam" id="PF00005">
    <property type="entry name" value="ABC_tran"/>
    <property type="match status" value="1"/>
</dbReference>
<evidence type="ECO:0000256" key="10">
    <source>
        <dbReference type="ARBA" id="ARBA00023204"/>
    </source>
</evidence>
<evidence type="ECO:0000256" key="2">
    <source>
        <dbReference type="ARBA" id="ARBA00022490"/>
    </source>
</evidence>
<evidence type="ECO:0000256" key="1">
    <source>
        <dbReference type="ARBA" id="ARBA00004496"/>
    </source>
</evidence>
<gene>
    <name evidence="15" type="ORF">D8771_18310</name>
</gene>
<dbReference type="InterPro" id="IPR003593">
    <property type="entry name" value="AAA+_ATPase"/>
</dbReference>
<keyword evidence="6" id="KW-0228">DNA excision</keyword>
<comment type="caution">
    <text evidence="15">The sequence shown here is derived from an EMBL/GenBank/DDBJ whole genome shotgun (WGS) entry which is preliminary data.</text>
</comment>
<evidence type="ECO:0000256" key="9">
    <source>
        <dbReference type="ARBA" id="ARBA00023125"/>
    </source>
</evidence>
<evidence type="ECO:0000256" key="13">
    <source>
        <dbReference type="ARBA" id="ARBA00042156"/>
    </source>
</evidence>
<dbReference type="PANTHER" id="PTHR43152:SF2">
    <property type="entry name" value="DRUG RESISTANCE ABC TRANSPORTER"/>
    <property type="match status" value="1"/>
</dbReference>
<sequence length="791" mass="85759">MRGEIVVREGWENNLRGVTLRVPLGRLTVVTGVSGSGKSSLVFGTVAAESQRQLNEVFPWFVRNRLPRYERPKFAAMENLTPAIVVDQRPVGGGARSTVGTMTEVNPVLRVLFSRCGRPSAGGSNRYSFNDPEGMCPECQGLGRTARLDVTRLLDESRSLNEGAILHPAFAVGTNYWKRYAEARRYEGADGPRWEDAAPLFDPDKPLRAYTPAERELLLHGEGFRTQRPHRPAGGEGFESIAVNDYEGLVPRFTRRFITPGVESLSERDRKHAERFVSDVECPGCEGTRLNERARASRIEGRTLPELCGWEIRELVEWLAGARVARDPVGGPAVAAALAVLRRIDAVGLGYLSLDRPTRTLSGGEGQRLKTVRHPGSSLTGMTYVFDEPSVGLHARDVERLGGLLRALRDKGNTVLVVEHAREVIALADHVIDMGPGAGGDGGEVVFEGTVEELAASGTVTGERFRSRTGLKPAARRRPPTGKLAVRNASLHNLRNVSVDFPTGVLTVVTGVAGSGKSTLVTRMLAAACPWAAVLDQSAAGISSRSTPATYTDIWDPVRRMYARAHGTEPGLYSFNSAGACPECRGRGTITTDMAFMDPVTTVCEACEGRRFREEVLGHRVVGRNVAELLAMTVDEALDHFAALAADPECPDRTVPPLVLSRLAPLREVGLGYLTLGRSLSELSGGERQRVKLAHRLDESGAVLLFDEPTTGLHMADVTRLLALFDRLVDAGNTVVVVEHDLDVVKHADHVIDIGPEAGAHGGRVVFTGTPEEMARTAQTHTAEYLRRSLG</sequence>
<evidence type="ECO:0000313" key="15">
    <source>
        <dbReference type="EMBL" id="TGG81717.1"/>
    </source>
</evidence>
<dbReference type="AlphaFoldDB" id="A0A8H1LDK3"/>
<dbReference type="GO" id="GO:0004518">
    <property type="term" value="F:nuclease activity"/>
    <property type="evidence" value="ECO:0007669"/>
    <property type="project" value="UniProtKB-KW"/>
</dbReference>
<accession>A0A8H1LDK3</accession>
<evidence type="ECO:0000256" key="11">
    <source>
        <dbReference type="ARBA" id="ARBA00038000"/>
    </source>
</evidence>
<name>A0A8H1LDK3_9ACTN</name>
<keyword evidence="4" id="KW-0547">Nucleotide-binding</keyword>
<keyword evidence="5" id="KW-0227">DNA damage</keyword>
<dbReference type="GO" id="GO:0006281">
    <property type="term" value="P:DNA repair"/>
    <property type="evidence" value="ECO:0007669"/>
    <property type="project" value="UniProtKB-KW"/>
</dbReference>
<dbReference type="InterPro" id="IPR003439">
    <property type="entry name" value="ABC_transporter-like_ATP-bd"/>
</dbReference>
<evidence type="ECO:0000256" key="6">
    <source>
        <dbReference type="ARBA" id="ARBA00022769"/>
    </source>
</evidence>
<comment type="subcellular location">
    <subcellularLocation>
        <location evidence="1">Cytoplasm</location>
    </subcellularLocation>
</comment>
<reference evidence="15 16" key="1">
    <citation type="submission" date="2018-10" db="EMBL/GenBank/DDBJ databases">
        <title>Isolation of pseudouridimycin from Streptomyces albus DSM 40763.</title>
        <authorList>
            <person name="Rosenqvist P."/>
            <person name="Metsae-Ketelae M."/>
            <person name="Virta P."/>
        </authorList>
    </citation>
    <scope>NUCLEOTIDE SEQUENCE [LARGE SCALE GENOMIC DNA]</scope>
    <source>
        <strain evidence="15 16">DSM 40763</strain>
    </source>
</reference>
<dbReference type="GO" id="GO:0003677">
    <property type="term" value="F:DNA binding"/>
    <property type="evidence" value="ECO:0007669"/>
    <property type="project" value="UniProtKB-KW"/>
</dbReference>
<dbReference type="EMBL" id="RCIY01000065">
    <property type="protein sequence ID" value="TGG81717.1"/>
    <property type="molecule type" value="Genomic_DNA"/>
</dbReference>
<keyword evidence="7" id="KW-0067">ATP-binding</keyword>
<keyword evidence="9" id="KW-0238">DNA-binding</keyword>
<dbReference type="SUPFAM" id="SSF52540">
    <property type="entry name" value="P-loop containing nucleoside triphosphate hydrolases"/>
    <property type="match status" value="2"/>
</dbReference>
<dbReference type="Gene3D" id="1.10.8.280">
    <property type="entry name" value="ABC transporter ATPase domain-like"/>
    <property type="match status" value="1"/>
</dbReference>